<evidence type="ECO:0000259" key="2">
    <source>
        <dbReference type="PROSITE" id="PS50846"/>
    </source>
</evidence>
<keyword evidence="4" id="KW-1185">Reference proteome</keyword>
<protein>
    <submittedName>
        <fullName evidence="3">Heavy-metal-associated domain-containing protein</fullName>
    </submittedName>
</protein>
<feature type="domain" description="HMA" evidence="2">
    <location>
        <begin position="1"/>
        <end position="65"/>
    </location>
</feature>
<dbReference type="KEGG" id="psti:SOO65_06785"/>
<dbReference type="PROSITE" id="PS01047">
    <property type="entry name" value="HMA_1"/>
    <property type="match status" value="1"/>
</dbReference>
<keyword evidence="1" id="KW-0479">Metal-binding</keyword>
<organism evidence="3 4">
    <name type="scientific">Peredibacter starrii</name>
    <dbReference type="NCBI Taxonomy" id="28202"/>
    <lineage>
        <taxon>Bacteria</taxon>
        <taxon>Pseudomonadati</taxon>
        <taxon>Bdellovibrionota</taxon>
        <taxon>Bacteriovoracia</taxon>
        <taxon>Bacteriovoracales</taxon>
        <taxon>Bacteriovoracaceae</taxon>
        <taxon>Peredibacter</taxon>
    </lineage>
</organism>
<accession>A0AAX4HST3</accession>
<dbReference type="SUPFAM" id="SSF55008">
    <property type="entry name" value="HMA, heavy metal-associated domain"/>
    <property type="match status" value="1"/>
</dbReference>
<evidence type="ECO:0000313" key="3">
    <source>
        <dbReference type="EMBL" id="WPU66448.1"/>
    </source>
</evidence>
<reference evidence="3 4" key="1">
    <citation type="submission" date="2023-11" db="EMBL/GenBank/DDBJ databases">
        <title>Peredibacter starrii A3.12.</title>
        <authorList>
            <person name="Mitchell R.J."/>
        </authorList>
    </citation>
    <scope>NUCLEOTIDE SEQUENCE [LARGE SCALE GENOMIC DNA]</scope>
    <source>
        <strain evidence="3 4">A3.12</strain>
    </source>
</reference>
<proteinExistence type="predicted"/>
<name>A0AAX4HST3_9BACT</name>
<dbReference type="Pfam" id="PF00403">
    <property type="entry name" value="HMA"/>
    <property type="match status" value="1"/>
</dbReference>
<dbReference type="Proteomes" id="UP001324634">
    <property type="component" value="Chromosome"/>
</dbReference>
<dbReference type="InterPro" id="IPR036163">
    <property type="entry name" value="HMA_dom_sf"/>
</dbReference>
<dbReference type="AlphaFoldDB" id="A0AAX4HST3"/>
<sequence length="65" mass="7274">MSTFKVSDMSCGHCEKAIKAELAKENPAAKVEVNLQDKTVTVDNVTDERVIFLLEEIGYTPEKMK</sequence>
<dbReference type="CDD" id="cd00371">
    <property type="entry name" value="HMA"/>
    <property type="match status" value="1"/>
</dbReference>
<dbReference type="InterPro" id="IPR017969">
    <property type="entry name" value="Heavy-metal-associated_CS"/>
</dbReference>
<dbReference type="PROSITE" id="PS50846">
    <property type="entry name" value="HMA_2"/>
    <property type="match status" value="1"/>
</dbReference>
<dbReference type="RefSeq" id="WP_321398666.1">
    <property type="nucleotide sequence ID" value="NZ_CP139487.1"/>
</dbReference>
<dbReference type="EMBL" id="CP139487">
    <property type="protein sequence ID" value="WPU66448.1"/>
    <property type="molecule type" value="Genomic_DNA"/>
</dbReference>
<evidence type="ECO:0000256" key="1">
    <source>
        <dbReference type="ARBA" id="ARBA00022723"/>
    </source>
</evidence>
<dbReference type="InterPro" id="IPR006121">
    <property type="entry name" value="HMA_dom"/>
</dbReference>
<dbReference type="GO" id="GO:0046872">
    <property type="term" value="F:metal ion binding"/>
    <property type="evidence" value="ECO:0007669"/>
    <property type="project" value="UniProtKB-KW"/>
</dbReference>
<gene>
    <name evidence="3" type="ORF">SOO65_06785</name>
</gene>
<dbReference type="Gene3D" id="3.30.70.100">
    <property type="match status" value="1"/>
</dbReference>
<evidence type="ECO:0000313" key="4">
    <source>
        <dbReference type="Proteomes" id="UP001324634"/>
    </source>
</evidence>